<evidence type="ECO:0000313" key="3">
    <source>
        <dbReference type="Proteomes" id="UP000054837"/>
    </source>
</evidence>
<comment type="caution">
    <text evidence="2">The sequence shown here is derived from an EMBL/GenBank/DDBJ whole genome shotgun (WGS) entry which is preliminary data.</text>
</comment>
<keyword evidence="3" id="KW-1185">Reference proteome</keyword>
<organism evidence="2 3">
    <name type="scientific">Serinicoccus chungangensis</name>
    <dbReference type="NCBI Taxonomy" id="767452"/>
    <lineage>
        <taxon>Bacteria</taxon>
        <taxon>Bacillati</taxon>
        <taxon>Actinomycetota</taxon>
        <taxon>Actinomycetes</taxon>
        <taxon>Micrococcales</taxon>
        <taxon>Ornithinimicrobiaceae</taxon>
        <taxon>Serinicoccus</taxon>
    </lineage>
</organism>
<dbReference type="Gene3D" id="3.40.50.720">
    <property type="entry name" value="NAD(P)-binding Rossmann-like Domain"/>
    <property type="match status" value="1"/>
</dbReference>
<dbReference type="Proteomes" id="UP000054837">
    <property type="component" value="Unassembled WGS sequence"/>
</dbReference>
<evidence type="ECO:0008006" key="4">
    <source>
        <dbReference type="Google" id="ProtNLM"/>
    </source>
</evidence>
<accession>A0A0W8I5K1</accession>
<sequence>MAGGGAGAGLMEVLDAAAVRAGLDPAALVEALREVFAGAGPTVPERTLEPLGGDPAATLLLKPAWGLQGWLGVKVATHHPANGDRGLPAIQATYLLLEEATGSPVAVLDGTELTRWRTAAASALAADHLAPERVEEHLLVGAGNVAAAVPPCYAAVRDVGITRVWARDRDRAAALVEQLHAQGYAASVADDLRAAVRTADVVTTATSATSPLVLGRDVRPGTHVDLVGSFLPTMTEADEELMTAARVVVDVAEAAQTAGELVGPLQRGTLTEQDVATTLADVVSGRAPGRTSPEQVTAFVSVGTASEDLTAAALVWRATPSS</sequence>
<protein>
    <recommendedName>
        <fullName evidence="4">Ornithine cyclodeaminase</fullName>
    </recommendedName>
</protein>
<dbReference type="PANTHER" id="PTHR13812">
    <property type="entry name" value="KETIMINE REDUCTASE MU-CRYSTALLIN"/>
    <property type="match status" value="1"/>
</dbReference>
<dbReference type="InterPro" id="IPR003462">
    <property type="entry name" value="ODC_Mu_crystall"/>
</dbReference>
<dbReference type="NCBIfam" id="NF004793">
    <property type="entry name" value="PRK06141.1"/>
    <property type="match status" value="1"/>
</dbReference>
<dbReference type="GO" id="GO:0019752">
    <property type="term" value="P:carboxylic acid metabolic process"/>
    <property type="evidence" value="ECO:0007669"/>
    <property type="project" value="UniProtKB-ARBA"/>
</dbReference>
<dbReference type="GO" id="GO:0016491">
    <property type="term" value="F:oxidoreductase activity"/>
    <property type="evidence" value="ECO:0007669"/>
    <property type="project" value="UniProtKB-ARBA"/>
</dbReference>
<gene>
    <name evidence="2" type="ORF">AVL62_00600</name>
</gene>
<dbReference type="InterPro" id="IPR036291">
    <property type="entry name" value="NAD(P)-bd_dom_sf"/>
</dbReference>
<name>A0A0W8I5K1_9MICO</name>
<dbReference type="PIRSF" id="PIRSF001439">
    <property type="entry name" value="CryM"/>
    <property type="match status" value="1"/>
</dbReference>
<dbReference type="EMBL" id="LQBL01000028">
    <property type="protein sequence ID" value="KUG53342.1"/>
    <property type="molecule type" value="Genomic_DNA"/>
</dbReference>
<dbReference type="Gene3D" id="3.30.1780.10">
    <property type="entry name" value="ornithine cyclodeaminase, domain 1"/>
    <property type="match status" value="1"/>
</dbReference>
<dbReference type="PANTHER" id="PTHR13812:SF19">
    <property type="entry name" value="KETIMINE REDUCTASE MU-CRYSTALLIN"/>
    <property type="match status" value="1"/>
</dbReference>
<comment type="similarity">
    <text evidence="1">Belongs to the ornithine cyclodeaminase/mu-crystallin family.</text>
</comment>
<dbReference type="FunFam" id="3.40.50.720:FF:000311">
    <property type="entry name" value="Ornithine cyclodeaminase"/>
    <property type="match status" value="1"/>
</dbReference>
<proteinExistence type="inferred from homology"/>
<dbReference type="Pfam" id="PF02423">
    <property type="entry name" value="OCD_Mu_crystall"/>
    <property type="match status" value="1"/>
</dbReference>
<dbReference type="SUPFAM" id="SSF51735">
    <property type="entry name" value="NAD(P)-binding Rossmann-fold domains"/>
    <property type="match status" value="1"/>
</dbReference>
<evidence type="ECO:0000313" key="2">
    <source>
        <dbReference type="EMBL" id="KUG53342.1"/>
    </source>
</evidence>
<evidence type="ECO:0000256" key="1">
    <source>
        <dbReference type="ARBA" id="ARBA00008903"/>
    </source>
</evidence>
<reference evidence="2 3" key="1">
    <citation type="submission" date="2015-12" db="EMBL/GenBank/DDBJ databases">
        <title>Serinicoccus chungangenesis strain CD08_5 genome sequencing and assembly.</title>
        <authorList>
            <person name="Chander A.M."/>
            <person name="Kaur G."/>
            <person name="Nair G.R."/>
            <person name="Dhawan D.K."/>
            <person name="Kochhar R.K."/>
            <person name="Mayilraj S."/>
            <person name="Bhadada S.K."/>
        </authorList>
    </citation>
    <scope>NUCLEOTIDE SEQUENCE [LARGE SCALE GENOMIC DNA]</scope>
    <source>
        <strain evidence="2 3">CD08_5</strain>
    </source>
</reference>
<dbReference type="GO" id="GO:0005737">
    <property type="term" value="C:cytoplasm"/>
    <property type="evidence" value="ECO:0007669"/>
    <property type="project" value="TreeGrafter"/>
</dbReference>
<dbReference type="AlphaFoldDB" id="A0A0W8I5K1"/>
<dbReference type="InterPro" id="IPR023401">
    <property type="entry name" value="ODC_N"/>
</dbReference>
<dbReference type="STRING" id="767452.AVL62_00600"/>